<feature type="chain" id="PRO_5037526222" evidence="2">
    <location>
        <begin position="26"/>
        <end position="304"/>
    </location>
</feature>
<dbReference type="EMBL" id="BMPI01000038">
    <property type="protein sequence ID" value="GGM55693.1"/>
    <property type="molecule type" value="Genomic_DNA"/>
</dbReference>
<sequence length="304" mass="31394">MRIPLAVLAAGLVLTVGACSAPSNAAHPGRTVAVDPVTAAAPTNGPTGGPAASGGSEASGGAGPSGSAGATDGWVPGATTPGSLPPVVEHGPRVGNRVALTFDADMTDSMLRRLASDPSVSFANRKVVDILERTRTPATFFLTGEWVETYPDLTRQLAANPSFELANHTYRHQAFKSPCYNLPTIAPDAMAGDVAHTFDVIAPYGGRQTRYFRFPGLCYDNAALQALAPLGVTVVQGDVVSGDPGATAAPPIVHAVLSKVRPGSIVILHITEANAQFTDEALQPILDGLKAQGLRPVTLSELFR</sequence>
<protein>
    <submittedName>
        <fullName evidence="4">Lipoprotein</fullName>
    </submittedName>
</protein>
<evidence type="ECO:0000256" key="2">
    <source>
        <dbReference type="SAM" id="SignalP"/>
    </source>
</evidence>
<dbReference type="GO" id="GO:0016810">
    <property type="term" value="F:hydrolase activity, acting on carbon-nitrogen (but not peptide) bonds"/>
    <property type="evidence" value="ECO:0007669"/>
    <property type="project" value="InterPro"/>
</dbReference>
<gene>
    <name evidence="4" type="ORF">GCM10007977_066720</name>
</gene>
<feature type="signal peptide" evidence="2">
    <location>
        <begin position="1"/>
        <end position="25"/>
    </location>
</feature>
<dbReference type="PROSITE" id="PS51677">
    <property type="entry name" value="NODB"/>
    <property type="match status" value="1"/>
</dbReference>
<dbReference type="Gene3D" id="3.20.20.370">
    <property type="entry name" value="Glycoside hydrolase/deacetylase"/>
    <property type="match status" value="1"/>
</dbReference>
<dbReference type="GO" id="GO:0005975">
    <property type="term" value="P:carbohydrate metabolic process"/>
    <property type="evidence" value="ECO:0007669"/>
    <property type="project" value="InterPro"/>
</dbReference>
<dbReference type="PANTHER" id="PTHR10587">
    <property type="entry name" value="GLYCOSYL TRANSFERASE-RELATED"/>
    <property type="match status" value="1"/>
</dbReference>
<feature type="compositionally biased region" description="Gly residues" evidence="1">
    <location>
        <begin position="46"/>
        <end position="66"/>
    </location>
</feature>
<dbReference type="AlphaFoldDB" id="A0A917X2P3"/>
<feature type="domain" description="NodB homology" evidence="3">
    <location>
        <begin position="96"/>
        <end position="297"/>
    </location>
</feature>
<dbReference type="PANTHER" id="PTHR10587:SF134">
    <property type="entry name" value="SECRETED PROTEIN"/>
    <property type="match status" value="1"/>
</dbReference>
<evidence type="ECO:0000313" key="4">
    <source>
        <dbReference type="EMBL" id="GGM55693.1"/>
    </source>
</evidence>
<dbReference type="SUPFAM" id="SSF88713">
    <property type="entry name" value="Glycoside hydrolase/deacetylase"/>
    <property type="match status" value="1"/>
</dbReference>
<reference evidence="4" key="2">
    <citation type="submission" date="2020-09" db="EMBL/GenBank/DDBJ databases">
        <authorList>
            <person name="Sun Q."/>
            <person name="Ohkuma M."/>
        </authorList>
    </citation>
    <scope>NUCLEOTIDE SEQUENCE</scope>
    <source>
        <strain evidence="4">JCM 19831</strain>
    </source>
</reference>
<evidence type="ECO:0000259" key="3">
    <source>
        <dbReference type="PROSITE" id="PS51677"/>
    </source>
</evidence>
<dbReference type="InterPro" id="IPR002509">
    <property type="entry name" value="NODB_dom"/>
</dbReference>
<evidence type="ECO:0000256" key="1">
    <source>
        <dbReference type="SAM" id="MobiDB-lite"/>
    </source>
</evidence>
<proteinExistence type="predicted"/>
<keyword evidence="5" id="KW-1185">Reference proteome</keyword>
<comment type="caution">
    <text evidence="4">The sequence shown here is derived from an EMBL/GenBank/DDBJ whole genome shotgun (WGS) entry which is preliminary data.</text>
</comment>
<feature type="region of interest" description="Disordered" evidence="1">
    <location>
        <begin position="38"/>
        <end position="91"/>
    </location>
</feature>
<dbReference type="InterPro" id="IPR011330">
    <property type="entry name" value="Glyco_hydro/deAcase_b/a-brl"/>
</dbReference>
<dbReference type="Pfam" id="PF01522">
    <property type="entry name" value="Polysacc_deac_1"/>
    <property type="match status" value="1"/>
</dbReference>
<evidence type="ECO:0000313" key="5">
    <source>
        <dbReference type="Proteomes" id="UP000642070"/>
    </source>
</evidence>
<reference evidence="4" key="1">
    <citation type="journal article" date="2014" name="Int. J. Syst. Evol. Microbiol.">
        <title>Complete genome sequence of Corynebacterium casei LMG S-19264T (=DSM 44701T), isolated from a smear-ripened cheese.</title>
        <authorList>
            <consortium name="US DOE Joint Genome Institute (JGI-PGF)"/>
            <person name="Walter F."/>
            <person name="Albersmeier A."/>
            <person name="Kalinowski J."/>
            <person name="Ruckert C."/>
        </authorList>
    </citation>
    <scope>NUCLEOTIDE SEQUENCE</scope>
    <source>
        <strain evidence="4">JCM 19831</strain>
    </source>
</reference>
<accession>A0A917X2P3</accession>
<dbReference type="Proteomes" id="UP000642070">
    <property type="component" value="Unassembled WGS sequence"/>
</dbReference>
<dbReference type="PROSITE" id="PS51257">
    <property type="entry name" value="PROKAR_LIPOPROTEIN"/>
    <property type="match status" value="1"/>
</dbReference>
<keyword evidence="2" id="KW-0732">Signal</keyword>
<dbReference type="InterPro" id="IPR050248">
    <property type="entry name" value="Polysacc_deacetylase_ArnD"/>
</dbReference>
<name>A0A917X2P3_9ACTN</name>
<organism evidence="4 5">
    <name type="scientific">Dactylosporangium sucinum</name>
    <dbReference type="NCBI Taxonomy" id="1424081"/>
    <lineage>
        <taxon>Bacteria</taxon>
        <taxon>Bacillati</taxon>
        <taxon>Actinomycetota</taxon>
        <taxon>Actinomycetes</taxon>
        <taxon>Micromonosporales</taxon>
        <taxon>Micromonosporaceae</taxon>
        <taxon>Dactylosporangium</taxon>
    </lineage>
</organism>
<keyword evidence="4" id="KW-0449">Lipoprotein</keyword>
<dbReference type="RefSeq" id="WP_229836053.1">
    <property type="nucleotide sequence ID" value="NZ_BMPI01000038.1"/>
</dbReference>